<dbReference type="InterPro" id="IPR043502">
    <property type="entry name" value="DNA/RNA_pol_sf"/>
</dbReference>
<dbReference type="SUPFAM" id="SSF56672">
    <property type="entry name" value="DNA/RNA polymerases"/>
    <property type="match status" value="1"/>
</dbReference>
<feature type="domain" description="Reverse transcriptase" evidence="1">
    <location>
        <begin position="272"/>
        <end position="542"/>
    </location>
</feature>
<keyword evidence="3" id="KW-1185">Reference proteome</keyword>
<dbReference type="Pfam" id="PF00078">
    <property type="entry name" value="RVT_1"/>
    <property type="match status" value="1"/>
</dbReference>
<dbReference type="PANTHER" id="PTHR19446">
    <property type="entry name" value="REVERSE TRANSCRIPTASES"/>
    <property type="match status" value="1"/>
</dbReference>
<dbReference type="AlphaFoldDB" id="C5L4Q7"/>
<dbReference type="EMBL" id="GG679130">
    <property type="protein sequence ID" value="EER08286.1"/>
    <property type="molecule type" value="Genomic_DNA"/>
</dbReference>
<dbReference type="RefSeq" id="XP_002776470.1">
    <property type="nucleotide sequence ID" value="XM_002776424.1"/>
</dbReference>
<dbReference type="PROSITE" id="PS50878">
    <property type="entry name" value="RT_POL"/>
    <property type="match status" value="1"/>
</dbReference>
<dbReference type="InterPro" id="IPR000477">
    <property type="entry name" value="RT_dom"/>
</dbReference>
<dbReference type="Proteomes" id="UP000007800">
    <property type="component" value="Unassembled WGS sequence"/>
</dbReference>
<feature type="non-terminal residue" evidence="2">
    <location>
        <position position="545"/>
    </location>
</feature>
<name>C5L4Q7_PERM5</name>
<dbReference type="OrthoDB" id="416454at2759"/>
<accession>C5L4Q7</accession>
<proteinExistence type="predicted"/>
<reference evidence="2 3" key="1">
    <citation type="submission" date="2008-07" db="EMBL/GenBank/DDBJ databases">
        <authorList>
            <person name="El-Sayed N."/>
            <person name="Caler E."/>
            <person name="Inman J."/>
            <person name="Amedeo P."/>
            <person name="Hass B."/>
            <person name="Wortman J."/>
        </authorList>
    </citation>
    <scope>NUCLEOTIDE SEQUENCE [LARGE SCALE GENOMIC DNA]</scope>
    <source>
        <strain evidence="3">ATCC 50983 / TXsc</strain>
    </source>
</reference>
<evidence type="ECO:0000259" key="1">
    <source>
        <dbReference type="PROSITE" id="PS50878"/>
    </source>
</evidence>
<evidence type="ECO:0000313" key="3">
    <source>
        <dbReference type="Proteomes" id="UP000007800"/>
    </source>
</evidence>
<sequence>SSRAEALENLISDHCALSWEVHWDSSSPNTTRKFCGGRIRRSRRYASKTHWAKFGVEIQKMGTSPPPNSIDETEILAERVLAVISRAVRLSTPVSSGPKKRNNDAHWWSTELSRLRRECTLKQAEMRKARIRGGPGIDSSAESLRIPKRRYSHAIKKAKRKSFTEWASKLDDRRALKTFLEEAPVDIESVDAEAAASAFFGNVTLPDPYVSSIQVPISDMGGIVSHEEVDRIVDARSTGRAPGKDDVAYEHIRRAWAENGRWSDSLIKLMNAVLHFQFFPRCLQGAEVVLLRKKGRRTGWSKFRPISLSLTLAKVCEALIANCLEAVIGELPSFVHGFVANRSTDTAWKDLVTALESHRNSPAVRGVAAFDAVAAFNSISHRAICVAIERLAYTGFSELVRSFLTGQWSCTGGARRYSVKGIQQGYILSPRLYVYTTLDLGKQLQLLNEPSRGISVRPVLYADDSAIAIKAPGIVSLVGLITRVWRIMENWASDVDLTLSKDKNEIWVDTWTSEVASILQNRGHHDLADSVKKCIKFLGLWLDQK</sequence>
<evidence type="ECO:0000313" key="2">
    <source>
        <dbReference type="EMBL" id="EER08286.1"/>
    </source>
</evidence>
<dbReference type="GeneID" id="9064504"/>
<protein>
    <recommendedName>
        <fullName evidence="1">Reverse transcriptase domain-containing protein</fullName>
    </recommendedName>
</protein>
<organism evidence="3">
    <name type="scientific">Perkinsus marinus (strain ATCC 50983 / TXsc)</name>
    <dbReference type="NCBI Taxonomy" id="423536"/>
    <lineage>
        <taxon>Eukaryota</taxon>
        <taxon>Sar</taxon>
        <taxon>Alveolata</taxon>
        <taxon>Perkinsozoa</taxon>
        <taxon>Perkinsea</taxon>
        <taxon>Perkinsida</taxon>
        <taxon>Perkinsidae</taxon>
        <taxon>Perkinsus</taxon>
    </lineage>
</organism>
<dbReference type="InParanoid" id="C5L4Q7"/>
<gene>
    <name evidence="2" type="ORF">Pmar_PMAR027513</name>
</gene>
<feature type="non-terminal residue" evidence="2">
    <location>
        <position position="1"/>
    </location>
</feature>